<keyword evidence="3" id="KW-1185">Reference proteome</keyword>
<feature type="region of interest" description="Disordered" evidence="1">
    <location>
        <begin position="1086"/>
        <end position="1108"/>
    </location>
</feature>
<protein>
    <submittedName>
        <fullName evidence="2">Uncharacterized protein</fullName>
    </submittedName>
</protein>
<feature type="region of interest" description="Disordered" evidence="1">
    <location>
        <begin position="1623"/>
        <end position="1644"/>
    </location>
</feature>
<evidence type="ECO:0000313" key="2">
    <source>
        <dbReference type="EMBL" id="GBM31496.1"/>
    </source>
</evidence>
<dbReference type="EMBL" id="BGPR01000685">
    <property type="protein sequence ID" value="GBM31496.1"/>
    <property type="molecule type" value="Genomic_DNA"/>
</dbReference>
<reference evidence="2 3" key="1">
    <citation type="journal article" date="2019" name="Sci. Rep.">
        <title>Orb-weaving spider Araneus ventricosus genome elucidates the spidroin gene catalogue.</title>
        <authorList>
            <person name="Kono N."/>
            <person name="Nakamura H."/>
            <person name="Ohtoshi R."/>
            <person name="Moran D.A.P."/>
            <person name="Shinohara A."/>
            <person name="Yoshida Y."/>
            <person name="Fujiwara M."/>
            <person name="Mori M."/>
            <person name="Tomita M."/>
            <person name="Arakawa K."/>
        </authorList>
    </citation>
    <scope>NUCLEOTIDE SEQUENCE [LARGE SCALE GENOMIC DNA]</scope>
</reference>
<evidence type="ECO:0000313" key="3">
    <source>
        <dbReference type="Proteomes" id="UP000499080"/>
    </source>
</evidence>
<gene>
    <name evidence="2" type="ORF">AVEN_141194_1</name>
</gene>
<proteinExistence type="predicted"/>
<evidence type="ECO:0000256" key="1">
    <source>
        <dbReference type="SAM" id="MobiDB-lite"/>
    </source>
</evidence>
<feature type="compositionally biased region" description="Polar residues" evidence="1">
    <location>
        <begin position="1632"/>
        <end position="1644"/>
    </location>
</feature>
<accession>A0A4Y2EU07</accession>
<comment type="caution">
    <text evidence="2">The sequence shown here is derived from an EMBL/GenBank/DDBJ whole genome shotgun (WGS) entry which is preliminary data.</text>
</comment>
<name>A0A4Y2EU07_ARAVE</name>
<feature type="compositionally biased region" description="Low complexity" evidence="1">
    <location>
        <begin position="2092"/>
        <end position="2106"/>
    </location>
</feature>
<dbReference type="OrthoDB" id="2238957at2759"/>
<sequence>MDSDSIADEDDQNILPFSSSNEHHVNFSCDEDENSRVFCFNDGYMTELTDSSKADLVDLQTSSRMNFLTGSEGISHCSTNIGESLSQTHNELLTDSVTEKCEYNEEKSTKNKHQKMKEYEKILSVELKKSCDVENNTVARFFQTEEKDELIRKMANHIKCIWNILLQFGGKLDKAKLLTEKEKLVIQGEYEDGYLPLKISQDEGEKDNQLSLSRLLVSSFEEPGEFSLCTNNCNSSHPNIHLKDKDITSSDYHSPLCTSVCGEETSRNNINSSTFQNKHVNNPVIKRSKARKSFTQSHKSHHLQDKNQQNMMHIPHNCLNSKNETINSCVDDKKDPFQIPSKQALHEQDTPSKQRLLVADSSVPNIEMSNSEIKETIQSADSVTGLIQNDVVLSGEESDQVKSSEIQNIFLCKNIKNLERNLVESPAINRNTATSAKKMARDCDALLKDQISASDISSRLSNDKILNLDSLNAKTLLDKLNNPFVKQAKARKQFSKNQNSTYSLEEKSHLESNLSIGTSDLENNIGICGKQKPNINSSFKQIPCIEAEDPLKEKDFLSPCSVGVLLPEFSEQISYRETNSYSANILSIDKKVADIRSIPSFTEKVADSVMPTSINGIKKSDSQAERTQLNFSQQGHEFQGTVSFGHNPKLLDSQENNNSMKQKVLLEYKDSLKKQTVGDSSDIDHNLSESNEIVERPDLLLTEKETFRTQSKQTYSVGSNYQLENDLTLSDDDDTLDCDLERNSKSQTSSLNHFDALCPATPESIGSFHKCEENAFSMSDNTFAESQNVNSSIVDSSSNEVVGISCTNINKLHSEFLNSPIVKKAKARKKFSRKQNLDHSVNNKTQQNALSDSFERLNSEKGIISSFTENLKIDVSSFQTCNSNREEPFLMKYPRHSLESSELGVYEENKITEKTSQALCNTDGNTIELNPIICGPPLRDSGALNRDMHLLSEDMSKNNDFVEQNSLVVSSAKNSANEGNNNDLTQLYVKESSNVSLIEKGSCNVEYEKMSSPPNKNADQCDPDFLEEKNNNIEQSDKQRKNFVECGKDAWKNLDDMSIATSEKLITSQTCSKNLLSVHTNAVFENGSNPVNSSKSENSSSADQSPDKDVAVSRGIFTLFQNSILNPFIEQARARKKVTKKPNSASSLGDKVQNVSCNFSSQILCDKMKTRTSEKKNTQISGLLPKQNSEISKENIKEYTFTKDICTPVVKFINQTQDEERKSFIQNSFSIPSTSISQLEASRVHPRFSVSENELKSNACIKQDFVQENPVSEDFDFVTGKSISSENNFISKAPLQLDPMTSEDGVLTTENVTDDNPGKSLHSTKSIDLLKNDLAISDDETDELCEFVKDKSTEDIVLTTSFSKNLNLISESKKVQSSDLNLGNNSSHLSNAESAYQNNNLPSKNLFYNPSQTAFRLENNTVKFKNSSSPKNLSYLSQRTNTSFDEDPVKQKPNIPETAGTEMVHGHLNESIEQPVEAQLLESTSKRKRAEDFDLDNFAKNPIKKSFNGLSSEESSLSTNIINSVLHGPSVSANWEKFPVTTRDASGNVEECVKPGIHVLNNNISEAKENLSSTIDDVNSSIKGPLKKKLKPIDSVTACLAPIRVRGRTSQFRAFSKKFSNEFDKNSKDNGYGNSNELQDNSPKNFDQDKIIESYISTKKPKIRKEHQKVKNSNKTLISHNTGTVLNLKEASSEYSTQFSQQDAKISLKEPAVSSEFSEQYKLFTTSKSHLMIQSSTEDKIEALNKTPKAEKGHKRIGNEKNTYILFDNTRPEKNMNLIFSVKEKDLEDKSLELCSSVKPPLDLNNGESIVNGCENMLGIDNKIKFMHTESECLTSKKRTLNSEMEPVTKKNLCSRNSESTISNFSSRKSISSLSENLFVYDNLVSKTMEENWHFESDSDRELLIDEGGEGKDLKSECLELCSSMDPPPDLSSRESIVNGSENMLNIDNKIKCLPSKSKGFTSKKRPLNSDIETVMKKQNCTGNSESTISNSSSSKSIFTSTENFSAHDNSLIKAIEDDGHLENYSDQNLVINDKPGTYDNSVDEHFQETSEKLSNAKSSCLDLLEEICNFDKDSYNINFKNIIPSDNNETSFSKPLLPSKSSLNSARISTSGKSESFPLDEILSESIVTSITVSSSVTNFQSRNQTSITVSKTKTAATSNPECKSSDAIIVPKFSKQKSRNNAKEGFIKKGNRKFQHSKLVESIIENKNCKSVKNEADLPFSLGIEEILDNIRGVHADSESFKNYVDSLTKFLICPQNAPDTAVLIFLVVHYLHLRGANLLLKFLHNQEGYPFLLSTENCIVTALIEIEKMAKPHLQGFLKSLLSVMYNLILEKKKLNFYGMSSLCRVFTELCKRNGDKQKPILLCCDLIKQKHRNSPFLIASIAGVWKELFEIPDNFSDEYISLLSSIAYGAQKRIPKISKSCQECSSKIIEEYIAVPSIPNAKQAIELLKEQIVLKSLQSSFENLWCLTSSLAILASWEPWIWTEQTLLNDYIVTNLKRFSSQDLNEQAFDLFCDLYVDIYFLSPTKFADKVLIKFVERKVASKEKEFVQDCAAAALMKYLILAKREVPASLTVFFGKNPDNPKTKLFEDILRRRIPTSAEKLSIKDVMNYV</sequence>
<organism evidence="2 3">
    <name type="scientific">Araneus ventricosus</name>
    <name type="common">Orbweaver spider</name>
    <name type="synonym">Epeira ventricosa</name>
    <dbReference type="NCBI Taxonomy" id="182803"/>
    <lineage>
        <taxon>Eukaryota</taxon>
        <taxon>Metazoa</taxon>
        <taxon>Ecdysozoa</taxon>
        <taxon>Arthropoda</taxon>
        <taxon>Chelicerata</taxon>
        <taxon>Arachnida</taxon>
        <taxon>Araneae</taxon>
        <taxon>Araneomorphae</taxon>
        <taxon>Entelegynae</taxon>
        <taxon>Araneoidea</taxon>
        <taxon>Araneidae</taxon>
        <taxon>Araneus</taxon>
    </lineage>
</organism>
<dbReference type="Proteomes" id="UP000499080">
    <property type="component" value="Unassembled WGS sequence"/>
</dbReference>
<feature type="region of interest" description="Disordered" evidence="1">
    <location>
        <begin position="2091"/>
        <end position="2114"/>
    </location>
</feature>
<feature type="compositionally biased region" description="Low complexity" evidence="1">
    <location>
        <begin position="1088"/>
        <end position="1104"/>
    </location>
</feature>